<dbReference type="GeneTree" id="ENSGT01150000287056"/>
<evidence type="ECO:0000313" key="1">
    <source>
        <dbReference type="Ensembl" id="ENSAPOP00000032898.1"/>
    </source>
</evidence>
<organism evidence="1 2">
    <name type="scientific">Acanthochromis polyacanthus</name>
    <name type="common">spiny chromis</name>
    <dbReference type="NCBI Taxonomy" id="80966"/>
    <lineage>
        <taxon>Eukaryota</taxon>
        <taxon>Metazoa</taxon>
        <taxon>Chordata</taxon>
        <taxon>Craniata</taxon>
        <taxon>Vertebrata</taxon>
        <taxon>Euteleostomi</taxon>
        <taxon>Actinopterygii</taxon>
        <taxon>Neopterygii</taxon>
        <taxon>Teleostei</taxon>
        <taxon>Neoteleostei</taxon>
        <taxon>Acanthomorphata</taxon>
        <taxon>Ovalentaria</taxon>
        <taxon>Pomacentridae</taxon>
        <taxon>Acanthochromis</taxon>
    </lineage>
</organism>
<dbReference type="Ensembl" id="ENSAPOT00000027270.1">
    <property type="protein sequence ID" value="ENSAPOP00000032898.1"/>
    <property type="gene ID" value="ENSAPOG00000021102.1"/>
</dbReference>
<accession>A0A3Q1GR54</accession>
<proteinExistence type="predicted"/>
<dbReference type="STRING" id="80966.ENSAPOP00000032898"/>
<reference evidence="1" key="2">
    <citation type="submission" date="2025-09" db="UniProtKB">
        <authorList>
            <consortium name="Ensembl"/>
        </authorList>
    </citation>
    <scope>IDENTIFICATION</scope>
</reference>
<evidence type="ECO:0000313" key="2">
    <source>
        <dbReference type="Proteomes" id="UP000257200"/>
    </source>
</evidence>
<dbReference type="Proteomes" id="UP000257200">
    <property type="component" value="Unplaced"/>
</dbReference>
<sequence>MLQTPMLQQIRDGMRVYNLLEVIGMHPTLCSHLYVPKEDDRPDSDYIMNILAPVLSEKGSPKRAKENSIINFFQDFLQDLEVTGLDEEHDEGNWSLEQQESRLSVPSILQWLTGQRHKPLLPSDRATFKINVEFDHHCNERMPGHSICFPVVSTNTVTFPVEHMQTSAQFRHVLTMAIRMGRVFSRV</sequence>
<reference evidence="1" key="1">
    <citation type="submission" date="2025-08" db="UniProtKB">
        <authorList>
            <consortium name="Ensembl"/>
        </authorList>
    </citation>
    <scope>IDENTIFICATION</scope>
</reference>
<name>A0A3Q1GR54_9TELE</name>
<protein>
    <recommendedName>
        <fullName evidence="3">HECT domain-containing protein</fullName>
    </recommendedName>
</protein>
<dbReference type="AlphaFoldDB" id="A0A3Q1GR54"/>
<dbReference type="InParanoid" id="A0A3Q1GR54"/>
<keyword evidence="2" id="KW-1185">Reference proteome</keyword>
<evidence type="ECO:0008006" key="3">
    <source>
        <dbReference type="Google" id="ProtNLM"/>
    </source>
</evidence>